<evidence type="ECO:0000313" key="2">
    <source>
        <dbReference type="Proteomes" id="UP000250123"/>
    </source>
</evidence>
<evidence type="ECO:0000313" key="1">
    <source>
        <dbReference type="EMBL" id="SQH76193.1"/>
    </source>
</evidence>
<gene>
    <name evidence="1" type="ORF">SHEWBE_2227</name>
</gene>
<protein>
    <submittedName>
        <fullName evidence="1">Uncharacterized protein</fullName>
    </submittedName>
</protein>
<sequence>MKVARWVLRRAALGNKCRLSDKSELLASKTQIEEATFSKQKQV</sequence>
<organism evidence="1 2">
    <name type="scientific">Shewanella benthica</name>
    <dbReference type="NCBI Taxonomy" id="43661"/>
    <lineage>
        <taxon>Bacteria</taxon>
        <taxon>Pseudomonadati</taxon>
        <taxon>Pseudomonadota</taxon>
        <taxon>Gammaproteobacteria</taxon>
        <taxon>Alteromonadales</taxon>
        <taxon>Shewanellaceae</taxon>
        <taxon>Shewanella</taxon>
    </lineage>
</organism>
<accession>A0A330M425</accession>
<dbReference type="Proteomes" id="UP000250123">
    <property type="component" value="Chromosome SHEWBE"/>
</dbReference>
<proteinExistence type="predicted"/>
<dbReference type="KEGG" id="sbk:SHEWBE_2227"/>
<dbReference type="EMBL" id="LS483452">
    <property type="protein sequence ID" value="SQH76193.1"/>
    <property type="molecule type" value="Genomic_DNA"/>
</dbReference>
<name>A0A330M425_9GAMM</name>
<dbReference type="AlphaFoldDB" id="A0A330M425"/>
<reference evidence="2" key="1">
    <citation type="submission" date="2018-06" db="EMBL/GenBank/DDBJ databases">
        <authorList>
            <person name="Cea G.-C."/>
            <person name="William W."/>
        </authorList>
    </citation>
    <scope>NUCLEOTIDE SEQUENCE [LARGE SCALE GENOMIC DNA]</scope>
    <source>
        <strain evidence="2">DB21MT-2</strain>
    </source>
</reference>